<proteinExistence type="predicted"/>
<protein>
    <recommendedName>
        <fullName evidence="4">F-box domain-containing protein</fullName>
    </recommendedName>
</protein>
<sequence length="461" mass="52971">MASHGHLSPSSLSPIDKLPYDALREIFLHCVPTYPNVFDHIFETTPIILSHVCSSWRVVAHTSPRLWCYLSQTVAADNRNGQWMVPKQHVDLIRFWRSKHGTILPFIYMHIRSPESFEVEQLVDENAFSFILEYLASAQYLDVNEIIWDGLATRKVACPNLRTVVLQSDERNKRGIIPNLQLVMGLTATPPLERLSILSFILSQEYLLLSHGSWSSLTHVALQDVTISLRFWFDFMGRTPALRWAYLGIYEIEMDYENLIEYTPPQLCSLFIESGDVDLCDLFSNLYLPTLHTLSLSWRINLSWLNLEDSDVISKLPNVLKAAPNIKTLGLSEDFLPARDKWEGSDDSEMVSPSTPESSVGTTPLWTHTPHLTHLFFQNRFTTDTEEILERVDLYRSDCPIRKLTVVDEPLRDGTREIIPSQTLKFGEHGSEFERNILVEFDMKTLAEKAWDASQTWELVD</sequence>
<feature type="compositionally biased region" description="Polar residues" evidence="1">
    <location>
        <begin position="351"/>
        <end position="361"/>
    </location>
</feature>
<dbReference type="AlphaFoldDB" id="A0A9P6CS05"/>
<dbReference type="Proteomes" id="UP000807469">
    <property type="component" value="Unassembled WGS sequence"/>
</dbReference>
<dbReference type="SUPFAM" id="SSF52047">
    <property type="entry name" value="RNI-like"/>
    <property type="match status" value="1"/>
</dbReference>
<evidence type="ECO:0008006" key="4">
    <source>
        <dbReference type="Google" id="ProtNLM"/>
    </source>
</evidence>
<gene>
    <name evidence="2" type="ORF">BDN70DRAFT_938802</name>
</gene>
<feature type="region of interest" description="Disordered" evidence="1">
    <location>
        <begin position="343"/>
        <end position="363"/>
    </location>
</feature>
<evidence type="ECO:0000256" key="1">
    <source>
        <dbReference type="SAM" id="MobiDB-lite"/>
    </source>
</evidence>
<evidence type="ECO:0000313" key="3">
    <source>
        <dbReference type="Proteomes" id="UP000807469"/>
    </source>
</evidence>
<accession>A0A9P6CS05</accession>
<keyword evidence="3" id="KW-1185">Reference proteome</keyword>
<evidence type="ECO:0000313" key="2">
    <source>
        <dbReference type="EMBL" id="KAF9471640.1"/>
    </source>
</evidence>
<name>A0A9P6CS05_9AGAR</name>
<comment type="caution">
    <text evidence="2">The sequence shown here is derived from an EMBL/GenBank/DDBJ whole genome shotgun (WGS) entry which is preliminary data.</text>
</comment>
<reference evidence="2" key="1">
    <citation type="submission" date="2020-11" db="EMBL/GenBank/DDBJ databases">
        <authorList>
            <consortium name="DOE Joint Genome Institute"/>
            <person name="Ahrendt S."/>
            <person name="Riley R."/>
            <person name="Andreopoulos W."/>
            <person name="Labutti K."/>
            <person name="Pangilinan J."/>
            <person name="Ruiz-Duenas F.J."/>
            <person name="Barrasa J.M."/>
            <person name="Sanchez-Garcia M."/>
            <person name="Camarero S."/>
            <person name="Miyauchi S."/>
            <person name="Serrano A."/>
            <person name="Linde D."/>
            <person name="Babiker R."/>
            <person name="Drula E."/>
            <person name="Ayuso-Fernandez I."/>
            <person name="Pacheco R."/>
            <person name="Padilla G."/>
            <person name="Ferreira P."/>
            <person name="Barriuso J."/>
            <person name="Kellner H."/>
            <person name="Castanera R."/>
            <person name="Alfaro M."/>
            <person name="Ramirez L."/>
            <person name="Pisabarro A.G."/>
            <person name="Kuo A."/>
            <person name="Tritt A."/>
            <person name="Lipzen A."/>
            <person name="He G."/>
            <person name="Yan M."/>
            <person name="Ng V."/>
            <person name="Cullen D."/>
            <person name="Martin F."/>
            <person name="Rosso M.-N."/>
            <person name="Henrissat B."/>
            <person name="Hibbett D."/>
            <person name="Martinez A.T."/>
            <person name="Grigoriev I.V."/>
        </authorList>
    </citation>
    <scope>NUCLEOTIDE SEQUENCE</scope>
    <source>
        <strain evidence="2">CIRM-BRFM 674</strain>
    </source>
</reference>
<organism evidence="2 3">
    <name type="scientific">Pholiota conissans</name>
    <dbReference type="NCBI Taxonomy" id="109636"/>
    <lineage>
        <taxon>Eukaryota</taxon>
        <taxon>Fungi</taxon>
        <taxon>Dikarya</taxon>
        <taxon>Basidiomycota</taxon>
        <taxon>Agaricomycotina</taxon>
        <taxon>Agaricomycetes</taxon>
        <taxon>Agaricomycetidae</taxon>
        <taxon>Agaricales</taxon>
        <taxon>Agaricineae</taxon>
        <taxon>Strophariaceae</taxon>
        <taxon>Pholiota</taxon>
    </lineage>
</organism>
<dbReference type="OrthoDB" id="3046363at2759"/>
<dbReference type="EMBL" id="MU155647">
    <property type="protein sequence ID" value="KAF9471640.1"/>
    <property type="molecule type" value="Genomic_DNA"/>
</dbReference>